<gene>
    <name evidence="2" type="ORF">PLICRDRAFT_336072</name>
</gene>
<evidence type="ECO:0000313" key="3">
    <source>
        <dbReference type="Proteomes" id="UP000053263"/>
    </source>
</evidence>
<accession>A0A0C9TA96</accession>
<feature type="region of interest" description="Disordered" evidence="1">
    <location>
        <begin position="71"/>
        <end position="114"/>
    </location>
</feature>
<dbReference type="HOGENOM" id="CLU_1355146_0_0_1"/>
<reference evidence="2 3" key="1">
    <citation type="submission" date="2014-06" db="EMBL/GenBank/DDBJ databases">
        <title>Evolutionary Origins and Diversification of the Mycorrhizal Mutualists.</title>
        <authorList>
            <consortium name="DOE Joint Genome Institute"/>
            <consortium name="Mycorrhizal Genomics Consortium"/>
            <person name="Kohler A."/>
            <person name="Kuo A."/>
            <person name="Nagy L.G."/>
            <person name="Floudas D."/>
            <person name="Copeland A."/>
            <person name="Barry K.W."/>
            <person name="Cichocki N."/>
            <person name="Veneault-Fourrey C."/>
            <person name="LaButti K."/>
            <person name="Lindquist E.A."/>
            <person name="Lipzen A."/>
            <person name="Lundell T."/>
            <person name="Morin E."/>
            <person name="Murat C."/>
            <person name="Riley R."/>
            <person name="Ohm R."/>
            <person name="Sun H."/>
            <person name="Tunlid A."/>
            <person name="Henrissat B."/>
            <person name="Grigoriev I.V."/>
            <person name="Hibbett D.S."/>
            <person name="Martin F."/>
        </authorList>
    </citation>
    <scope>NUCLEOTIDE SEQUENCE [LARGE SCALE GENOMIC DNA]</scope>
    <source>
        <strain evidence="2 3">FD-325 SS-3</strain>
    </source>
</reference>
<protein>
    <submittedName>
        <fullName evidence="2">Unplaced genomic scaffold PLICRscaffold_15, whole genome shotgun sequence</fullName>
    </submittedName>
</protein>
<keyword evidence="3" id="KW-1185">Reference proteome</keyword>
<organism evidence="2 3">
    <name type="scientific">Plicaturopsis crispa FD-325 SS-3</name>
    <dbReference type="NCBI Taxonomy" id="944288"/>
    <lineage>
        <taxon>Eukaryota</taxon>
        <taxon>Fungi</taxon>
        <taxon>Dikarya</taxon>
        <taxon>Basidiomycota</taxon>
        <taxon>Agaricomycotina</taxon>
        <taxon>Agaricomycetes</taxon>
        <taxon>Agaricomycetidae</taxon>
        <taxon>Amylocorticiales</taxon>
        <taxon>Amylocorticiaceae</taxon>
        <taxon>Plicatura</taxon>
        <taxon>Plicaturopsis crispa</taxon>
    </lineage>
</organism>
<dbReference type="Proteomes" id="UP000053263">
    <property type="component" value="Unassembled WGS sequence"/>
</dbReference>
<dbReference type="AlphaFoldDB" id="A0A0C9TA96"/>
<evidence type="ECO:0000313" key="2">
    <source>
        <dbReference type="EMBL" id="KII85213.1"/>
    </source>
</evidence>
<dbReference type="EMBL" id="KN832568">
    <property type="protein sequence ID" value="KII85213.1"/>
    <property type="molecule type" value="Genomic_DNA"/>
</dbReference>
<proteinExistence type="predicted"/>
<evidence type="ECO:0000256" key="1">
    <source>
        <dbReference type="SAM" id="MobiDB-lite"/>
    </source>
</evidence>
<name>A0A0C9TA96_PLICR</name>
<sequence>MLAWMLLGPTVEEQVVQAWPHVTASGTCLPRAILLQRHNIAPAVAPSSDTKARSDAVANAFQRAKLGGAPRSTFEAARSETVGGFRKSSASSSGSGGGKRDGKRSKHSKGKAKDTVKPIPFDALVVMTCGLNKHGQLERVRAPTSVDVGRLEFRHHNRIALSFPSSETTGTRPASCRAVGFTSVTMGFSIQGGSLCPCYGVH</sequence>
<feature type="compositionally biased region" description="Low complexity" evidence="1">
    <location>
        <begin position="83"/>
        <end position="93"/>
    </location>
</feature>
<feature type="compositionally biased region" description="Basic residues" evidence="1">
    <location>
        <begin position="101"/>
        <end position="110"/>
    </location>
</feature>